<feature type="domain" description="Cytochrome b5 heme-binding" evidence="14">
    <location>
        <begin position="101"/>
        <end position="179"/>
    </location>
</feature>
<dbReference type="Proteomes" id="UP000024404">
    <property type="component" value="Unassembled WGS sequence"/>
</dbReference>
<dbReference type="EnsemblMetazoa" id="OVOC2272.1">
    <property type="protein sequence ID" value="OVOC2272.1"/>
    <property type="gene ID" value="WBGene00239081"/>
</dbReference>
<dbReference type="EMBL" id="CMVM020000073">
    <property type="status" value="NOT_ANNOTATED_CDS"/>
    <property type="molecule type" value="Genomic_DNA"/>
</dbReference>
<dbReference type="OMA" id="TWHVAEL"/>
<keyword evidence="13" id="KW-0496">Mitochondrion</keyword>
<dbReference type="FunFam" id="3.90.420.10:FF:000002">
    <property type="entry name" value="sulfite oxidase, mitochondrial"/>
    <property type="match status" value="1"/>
</dbReference>
<dbReference type="PROSITE" id="PS00191">
    <property type="entry name" value="CYTOCHROME_B5_1"/>
    <property type="match status" value="1"/>
</dbReference>
<evidence type="ECO:0000256" key="3">
    <source>
        <dbReference type="ARBA" id="ARBA00004569"/>
    </source>
</evidence>
<evidence type="ECO:0000256" key="1">
    <source>
        <dbReference type="ARBA" id="ARBA00001924"/>
    </source>
</evidence>
<evidence type="ECO:0000256" key="12">
    <source>
        <dbReference type="ARBA" id="ARBA00023004"/>
    </source>
</evidence>
<keyword evidence="10" id="KW-0479">Metal-binding</keyword>
<evidence type="ECO:0000256" key="10">
    <source>
        <dbReference type="ARBA" id="ARBA00022723"/>
    </source>
</evidence>
<evidence type="ECO:0000256" key="11">
    <source>
        <dbReference type="ARBA" id="ARBA00023002"/>
    </source>
</evidence>
<dbReference type="SUPFAM" id="SSF81296">
    <property type="entry name" value="E set domains"/>
    <property type="match status" value="1"/>
</dbReference>
<dbReference type="InterPro" id="IPR001199">
    <property type="entry name" value="Cyt_B5-like_heme/steroid-bd"/>
</dbReference>
<evidence type="ECO:0000256" key="5">
    <source>
        <dbReference type="ARBA" id="ARBA00004971"/>
    </source>
</evidence>
<keyword evidence="16" id="KW-1185">Reference proteome</keyword>
<reference evidence="16" key="1">
    <citation type="submission" date="2013-10" db="EMBL/GenBank/DDBJ databases">
        <title>Genome sequencing of Onchocerca volvulus.</title>
        <authorList>
            <person name="Cotton J."/>
            <person name="Tsai J."/>
            <person name="Stanley E."/>
            <person name="Tracey A."/>
            <person name="Holroyd N."/>
            <person name="Lustigman S."/>
            <person name="Berriman M."/>
        </authorList>
    </citation>
    <scope>NUCLEOTIDE SEQUENCE</scope>
</reference>
<dbReference type="GO" id="GO:0020037">
    <property type="term" value="F:heme binding"/>
    <property type="evidence" value="ECO:0007669"/>
    <property type="project" value="InterPro"/>
</dbReference>
<protein>
    <recommendedName>
        <fullName evidence="7">sulfite oxidase</fullName>
        <ecNumber evidence="7">1.8.3.1</ecNumber>
    </recommendedName>
</protein>
<accession>A0A8R1TQF1</accession>
<sequence length="571" mass="65281">MWFRRLIITCRRLKYEYNSVSIFHPKIAISQYHLQNDPSKISFQSSLISSENPENNTKRWILLGCFGVLTLTGGVSLRKHLFRIGHAEARNNLKIEKRNDLPSYRMEEVKKHGKNAETIWVTFQGGVYDITNFIQNHPGGDKILLAAGGPIDPYWNIYQQHLSPEILEILEELRIGNLDERDIIIIEQKRHPALIVKSEKPFNAETPPELIMDHFYTPNDIFYVRNHMPVPAVKQIDAKKHRLKIDGISVRQPLTLSLDDLKREFASVSVNATLQCAGNRRTEMDARKKVQGLNWKDTAIGNAKWTGARLKAYILFPSYLYDVLMKAGIDPNDKRIKHVILRGADMDSEGNNYETSITFEKAMQDEVIIAYKMNDEDIPRDHGYPMRLIAPGIVGARQVKFLSVIILSEEESTSHWQRKDYRGLPPFIGPTDYQDFEMVPSIQEYPVQSAFCSPAAPTKISRSKGEFDVMGYAWSGGGRGIIRVEVSIDGGETWQAAELMQDPDQDIDHMWSWSFFKSTIKIPDGVGKLDLVCKATDRSYNTQPDTSRGIWNIRGLINNSWHHVPIEIIEN</sequence>
<name>A0A8R1TQF1_ONCVO</name>
<evidence type="ECO:0000259" key="14">
    <source>
        <dbReference type="PROSITE" id="PS50255"/>
    </source>
</evidence>
<keyword evidence="8" id="KW-0500">Molybdenum</keyword>
<evidence type="ECO:0000256" key="8">
    <source>
        <dbReference type="ARBA" id="ARBA00022505"/>
    </source>
</evidence>
<dbReference type="PANTHER" id="PTHR19372">
    <property type="entry name" value="SULFITE REDUCTASE"/>
    <property type="match status" value="1"/>
</dbReference>
<evidence type="ECO:0000256" key="6">
    <source>
        <dbReference type="ARBA" id="ARBA00011738"/>
    </source>
</evidence>
<dbReference type="PROSITE" id="PS50255">
    <property type="entry name" value="CYTOCHROME_B5_2"/>
    <property type="match status" value="1"/>
</dbReference>
<dbReference type="Pfam" id="PF00174">
    <property type="entry name" value="Oxidored_molyb"/>
    <property type="match status" value="1"/>
</dbReference>
<evidence type="ECO:0000313" key="16">
    <source>
        <dbReference type="Proteomes" id="UP000024404"/>
    </source>
</evidence>
<dbReference type="SUPFAM" id="SSF56524">
    <property type="entry name" value="Oxidoreductase molybdopterin-binding domain"/>
    <property type="match status" value="1"/>
</dbReference>
<dbReference type="PRINTS" id="PR00363">
    <property type="entry name" value="CYTOCHROMEB5"/>
</dbReference>
<keyword evidence="12" id="KW-0408">Iron</keyword>
<dbReference type="Gene3D" id="3.90.420.10">
    <property type="entry name" value="Oxidoreductase, molybdopterin-binding domain"/>
    <property type="match status" value="1"/>
</dbReference>
<dbReference type="SUPFAM" id="SSF55856">
    <property type="entry name" value="Cytochrome b5-like heme/steroid binding domain"/>
    <property type="match status" value="1"/>
</dbReference>
<dbReference type="PRINTS" id="PR00407">
    <property type="entry name" value="EUMOPTERIN"/>
</dbReference>
<comment type="subcellular location">
    <subcellularLocation>
        <location evidence="3">Mitochondrion intermembrane space</location>
    </subcellularLocation>
</comment>
<dbReference type="GO" id="GO:0008482">
    <property type="term" value="F:sulfite oxidase activity"/>
    <property type="evidence" value="ECO:0007669"/>
    <property type="project" value="UniProtKB-EC"/>
</dbReference>
<dbReference type="EC" id="1.8.3.1" evidence="7"/>
<dbReference type="Gene3D" id="2.60.40.650">
    <property type="match status" value="1"/>
</dbReference>
<dbReference type="SMART" id="SM01117">
    <property type="entry name" value="Cyt-b5"/>
    <property type="match status" value="1"/>
</dbReference>
<reference evidence="15" key="2">
    <citation type="submission" date="2022-06" db="UniProtKB">
        <authorList>
            <consortium name="EnsemblMetazoa"/>
        </authorList>
    </citation>
    <scope>IDENTIFICATION</scope>
</reference>
<comment type="subunit">
    <text evidence="6">Homodimer.</text>
</comment>
<comment type="cofactor">
    <cofactor evidence="1">
        <name>Mo-molybdopterin</name>
        <dbReference type="ChEBI" id="CHEBI:71302"/>
    </cofactor>
</comment>
<dbReference type="InterPro" id="IPR000572">
    <property type="entry name" value="OxRdtase_Mopterin-bd_dom"/>
</dbReference>
<dbReference type="InterPro" id="IPR036374">
    <property type="entry name" value="OxRdtase_Mopterin-bd_sf"/>
</dbReference>
<dbReference type="GO" id="GO:0005758">
    <property type="term" value="C:mitochondrial intermembrane space"/>
    <property type="evidence" value="ECO:0007669"/>
    <property type="project" value="UniProtKB-SubCell"/>
</dbReference>
<organism evidence="15 16">
    <name type="scientific">Onchocerca volvulus</name>
    <dbReference type="NCBI Taxonomy" id="6282"/>
    <lineage>
        <taxon>Eukaryota</taxon>
        <taxon>Metazoa</taxon>
        <taxon>Ecdysozoa</taxon>
        <taxon>Nematoda</taxon>
        <taxon>Chromadorea</taxon>
        <taxon>Rhabditida</taxon>
        <taxon>Spirurina</taxon>
        <taxon>Spiruromorpha</taxon>
        <taxon>Filarioidea</taxon>
        <taxon>Onchocercidae</taxon>
        <taxon>Onchocerca</taxon>
    </lineage>
</organism>
<dbReference type="Pfam" id="PF00173">
    <property type="entry name" value="Cyt-b5"/>
    <property type="match status" value="1"/>
</dbReference>
<dbReference type="InterPro" id="IPR005066">
    <property type="entry name" value="MoCF_OxRdtse_dimer"/>
</dbReference>
<comment type="pathway">
    <text evidence="4">Sulfur metabolism.</text>
</comment>
<dbReference type="Gene3D" id="3.10.120.10">
    <property type="entry name" value="Cytochrome b5-like heme/steroid binding domain"/>
    <property type="match status" value="1"/>
</dbReference>
<dbReference type="Pfam" id="PF03404">
    <property type="entry name" value="Mo-co_dimer"/>
    <property type="match status" value="1"/>
</dbReference>
<dbReference type="PROSITE" id="PS00559">
    <property type="entry name" value="MOLYBDOPTERIN_EUK"/>
    <property type="match status" value="1"/>
</dbReference>
<dbReference type="FunFam" id="3.10.120.10:FF:000007">
    <property type="entry name" value="Sulfite oxidase, mitochondrial"/>
    <property type="match status" value="1"/>
</dbReference>
<comment type="pathway">
    <text evidence="5">Energy metabolism; sulfur metabolism.</text>
</comment>
<evidence type="ECO:0000256" key="2">
    <source>
        <dbReference type="ARBA" id="ARBA00001970"/>
    </source>
</evidence>
<dbReference type="InterPro" id="IPR022407">
    <property type="entry name" value="OxRdtase_Mopterin_BS"/>
</dbReference>
<dbReference type="InterPro" id="IPR036400">
    <property type="entry name" value="Cyt_B5-like_heme/steroid_sf"/>
</dbReference>
<dbReference type="GO" id="GO:0006790">
    <property type="term" value="P:sulfur compound metabolic process"/>
    <property type="evidence" value="ECO:0007669"/>
    <property type="project" value="TreeGrafter"/>
</dbReference>
<evidence type="ECO:0000256" key="9">
    <source>
        <dbReference type="ARBA" id="ARBA00022617"/>
    </source>
</evidence>
<dbReference type="InterPro" id="IPR008335">
    <property type="entry name" value="Mopterin_OxRdtase_euk"/>
</dbReference>
<evidence type="ECO:0000256" key="7">
    <source>
        <dbReference type="ARBA" id="ARBA00012505"/>
    </source>
</evidence>
<dbReference type="InterPro" id="IPR018506">
    <property type="entry name" value="Cyt_B5_heme-BS"/>
</dbReference>
<keyword evidence="11" id="KW-0560">Oxidoreductase</keyword>
<evidence type="ECO:0000256" key="4">
    <source>
        <dbReference type="ARBA" id="ARBA00004678"/>
    </source>
</evidence>
<dbReference type="GO" id="GO:0030151">
    <property type="term" value="F:molybdenum ion binding"/>
    <property type="evidence" value="ECO:0007669"/>
    <property type="project" value="InterPro"/>
</dbReference>
<comment type="cofactor">
    <cofactor evidence="2">
        <name>heme b</name>
        <dbReference type="ChEBI" id="CHEBI:60344"/>
    </cofactor>
</comment>
<keyword evidence="9" id="KW-0349">Heme</keyword>
<proteinExistence type="predicted"/>
<dbReference type="AlphaFoldDB" id="A0A8R1TQF1"/>
<dbReference type="PANTHER" id="PTHR19372:SF7">
    <property type="entry name" value="SULFITE OXIDASE, MITOCHONDRIAL"/>
    <property type="match status" value="1"/>
</dbReference>
<dbReference type="InterPro" id="IPR014756">
    <property type="entry name" value="Ig_E-set"/>
</dbReference>
<evidence type="ECO:0000256" key="13">
    <source>
        <dbReference type="ARBA" id="ARBA00023128"/>
    </source>
</evidence>
<evidence type="ECO:0000313" key="15">
    <source>
        <dbReference type="EnsemblMetazoa" id="OVOC2272.1"/>
    </source>
</evidence>
<dbReference type="GO" id="GO:0043546">
    <property type="term" value="F:molybdopterin cofactor binding"/>
    <property type="evidence" value="ECO:0007669"/>
    <property type="project" value="InterPro"/>
</dbReference>